<dbReference type="EMBL" id="CAJVCH010570328">
    <property type="protein sequence ID" value="CAG7834677.1"/>
    <property type="molecule type" value="Genomic_DNA"/>
</dbReference>
<dbReference type="PANTHER" id="PTHR46536:SF3">
    <property type="entry name" value="ARF7 EFFECTOR PROTEIN C-TERMINAL DOMAIN-CONTAINING PROTEIN"/>
    <property type="match status" value="1"/>
</dbReference>
<reference evidence="3" key="1">
    <citation type="submission" date="2021-06" db="EMBL/GenBank/DDBJ databases">
        <authorList>
            <person name="Hodson N. C."/>
            <person name="Mongue J. A."/>
            <person name="Jaron S. K."/>
        </authorList>
    </citation>
    <scope>NUCLEOTIDE SEQUENCE</scope>
</reference>
<dbReference type="OrthoDB" id="5984406at2759"/>
<comment type="caution">
    <text evidence="3">The sequence shown here is derived from an EMBL/GenBank/DDBJ whole genome shotgun (WGS) entry which is preliminary data.</text>
</comment>
<proteinExistence type="predicted"/>
<dbReference type="Proteomes" id="UP000708208">
    <property type="component" value="Unassembled WGS sequence"/>
</dbReference>
<evidence type="ECO:0000313" key="4">
    <source>
        <dbReference type="Proteomes" id="UP000708208"/>
    </source>
</evidence>
<feature type="domain" description="ARF7 effector protein C-terminal" evidence="2">
    <location>
        <begin position="49"/>
        <end position="133"/>
    </location>
</feature>
<keyword evidence="4" id="KW-1185">Reference proteome</keyword>
<feature type="compositionally biased region" description="Basic and acidic residues" evidence="1">
    <location>
        <begin position="36"/>
        <end position="59"/>
    </location>
</feature>
<dbReference type="AlphaFoldDB" id="A0A8J2LEX1"/>
<protein>
    <recommendedName>
        <fullName evidence="2">ARF7 effector protein C-terminal domain-containing protein</fullName>
    </recommendedName>
</protein>
<gene>
    <name evidence="3" type="ORF">AFUS01_LOCUS44155</name>
</gene>
<organism evidence="3 4">
    <name type="scientific">Allacma fusca</name>
    <dbReference type="NCBI Taxonomy" id="39272"/>
    <lineage>
        <taxon>Eukaryota</taxon>
        <taxon>Metazoa</taxon>
        <taxon>Ecdysozoa</taxon>
        <taxon>Arthropoda</taxon>
        <taxon>Hexapoda</taxon>
        <taxon>Collembola</taxon>
        <taxon>Symphypleona</taxon>
        <taxon>Sminthuridae</taxon>
        <taxon>Allacma</taxon>
    </lineage>
</organism>
<dbReference type="InterPro" id="IPR029264">
    <property type="entry name" value="ARF7EP_C"/>
</dbReference>
<sequence length="156" mass="18285">MTSNSNKSTSGRRVQDLIDDDILEIMEISSDSSSSKQEEERRNARQREQNLNDEMKFMADFDPDNSLRKQKKNKRRYYYPDGRPIVNADEFEICDCLEPKCPGCHFPCKSCGDGRCGHECRTNRRWVYDTVEIEGRNKILKHPQTEARYGFSSKFE</sequence>
<dbReference type="PANTHER" id="PTHR46536">
    <property type="entry name" value="ARL14 EFFECTOR PROTEIN"/>
    <property type="match status" value="1"/>
</dbReference>
<name>A0A8J2LEX1_9HEXA</name>
<feature type="region of interest" description="Disordered" evidence="1">
    <location>
        <begin position="27"/>
        <end position="72"/>
    </location>
</feature>
<dbReference type="Pfam" id="PF14949">
    <property type="entry name" value="ARF7EP_C"/>
    <property type="match status" value="1"/>
</dbReference>
<evidence type="ECO:0000259" key="2">
    <source>
        <dbReference type="Pfam" id="PF14949"/>
    </source>
</evidence>
<accession>A0A8J2LEX1</accession>
<evidence type="ECO:0000313" key="3">
    <source>
        <dbReference type="EMBL" id="CAG7834677.1"/>
    </source>
</evidence>
<evidence type="ECO:0000256" key="1">
    <source>
        <dbReference type="SAM" id="MobiDB-lite"/>
    </source>
</evidence>